<proteinExistence type="predicted"/>
<organism evidence="1 2">
    <name type="scientific">Skermanella stibiiresistens SB22</name>
    <dbReference type="NCBI Taxonomy" id="1385369"/>
    <lineage>
        <taxon>Bacteria</taxon>
        <taxon>Pseudomonadati</taxon>
        <taxon>Pseudomonadota</taxon>
        <taxon>Alphaproteobacteria</taxon>
        <taxon>Rhodospirillales</taxon>
        <taxon>Azospirillaceae</taxon>
        <taxon>Skermanella</taxon>
    </lineage>
</organism>
<dbReference type="Proteomes" id="UP000019486">
    <property type="component" value="Unassembled WGS sequence"/>
</dbReference>
<evidence type="ECO:0000313" key="1">
    <source>
        <dbReference type="EMBL" id="EWY36761.1"/>
    </source>
</evidence>
<accession>W9GVV2</accession>
<comment type="caution">
    <text evidence="1">The sequence shown here is derived from an EMBL/GenBank/DDBJ whole genome shotgun (WGS) entry which is preliminary data.</text>
</comment>
<protein>
    <submittedName>
        <fullName evidence="1">Uncharacterized protein</fullName>
    </submittedName>
</protein>
<evidence type="ECO:0000313" key="2">
    <source>
        <dbReference type="Proteomes" id="UP000019486"/>
    </source>
</evidence>
<sequence>MALRFWPLVERIAAVALKAGGEAARDAVGALALALGEDAERGGHERGAGLGSVPIRMQSEALPVGYAAHRAEALLGNPGRGDGWPVNGLFSSGKIGAEELRAATLIRAAAEIGTGAGRISAMDYGKVRVDGGKLWSGHLSGLADGADMSALTRWIQAMDARAGLREVKGSHMTVSALDLVTHVVVLSDSTRALDRRVGLRNGKTADMVAVALKLFVSRNWKKEDPHPKDP</sequence>
<gene>
    <name evidence="1" type="ORF">N825_25340</name>
</gene>
<reference evidence="1 2" key="1">
    <citation type="submission" date="2013-08" db="EMBL/GenBank/DDBJ databases">
        <title>The genome sequence of Skermanella stibiiresistens.</title>
        <authorList>
            <person name="Zhu W."/>
            <person name="Wang G."/>
        </authorList>
    </citation>
    <scope>NUCLEOTIDE SEQUENCE [LARGE SCALE GENOMIC DNA]</scope>
    <source>
        <strain evidence="1 2">SB22</strain>
    </source>
</reference>
<dbReference type="AlphaFoldDB" id="W9GVV2"/>
<name>W9GVV2_9PROT</name>
<keyword evidence="2" id="KW-1185">Reference proteome</keyword>
<dbReference type="EMBL" id="AVFL01000036">
    <property type="protein sequence ID" value="EWY36761.1"/>
    <property type="molecule type" value="Genomic_DNA"/>
</dbReference>